<evidence type="ECO:0000256" key="6">
    <source>
        <dbReference type="SAM" id="Phobius"/>
    </source>
</evidence>
<evidence type="ECO:0000313" key="7">
    <source>
        <dbReference type="EMBL" id="EBO9830927.1"/>
    </source>
</evidence>
<feature type="transmembrane region" description="Helical" evidence="6">
    <location>
        <begin position="150"/>
        <end position="171"/>
    </location>
</feature>
<feature type="transmembrane region" description="Helical" evidence="6">
    <location>
        <begin position="88"/>
        <end position="111"/>
    </location>
</feature>
<keyword evidence="4 6" id="KW-1133">Transmembrane helix</keyword>
<reference evidence="7" key="1">
    <citation type="submission" date="2018-07" db="EMBL/GenBank/DDBJ databases">
        <authorList>
            <consortium name="GenomeTrakr network: Whole genome sequencing for foodborne pathogen traceback"/>
        </authorList>
    </citation>
    <scope>NUCLEOTIDE SEQUENCE</scope>
    <source>
        <strain evidence="7">FMA0122</strain>
    </source>
</reference>
<dbReference type="GO" id="GO:0005886">
    <property type="term" value="C:plasma membrane"/>
    <property type="evidence" value="ECO:0007669"/>
    <property type="project" value="UniProtKB-SubCell"/>
</dbReference>
<protein>
    <submittedName>
        <fullName evidence="7">O-antigen translocase</fullName>
    </submittedName>
</protein>
<proteinExistence type="predicted"/>
<organism evidence="7">
    <name type="scientific">Salmonella enterica</name>
    <name type="common">Salmonella choleraesuis</name>
    <dbReference type="NCBI Taxonomy" id="28901"/>
    <lineage>
        <taxon>Bacteria</taxon>
        <taxon>Pseudomonadati</taxon>
        <taxon>Pseudomonadota</taxon>
        <taxon>Gammaproteobacteria</taxon>
        <taxon>Enterobacterales</taxon>
        <taxon>Enterobacteriaceae</taxon>
        <taxon>Salmonella</taxon>
    </lineage>
</organism>
<dbReference type="GO" id="GO:0009246">
    <property type="term" value="P:enterobacterial common antigen biosynthetic process"/>
    <property type="evidence" value="ECO:0007669"/>
    <property type="project" value="InterPro"/>
</dbReference>
<dbReference type="RefSeq" id="WP_031605501.1">
    <property type="nucleotide sequence ID" value="NZ_CP121402.1"/>
</dbReference>
<dbReference type="InterPro" id="IPR044550">
    <property type="entry name" value="WzxE"/>
</dbReference>
<feature type="transmembrane region" description="Helical" evidence="6">
    <location>
        <begin position="336"/>
        <end position="357"/>
    </location>
</feature>
<feature type="transmembrane region" description="Helical" evidence="6">
    <location>
        <begin position="219"/>
        <end position="239"/>
    </location>
</feature>
<dbReference type="PANTHER" id="PTHR30250:SF30">
    <property type="entry name" value="LIPID III FLIPPASE"/>
    <property type="match status" value="1"/>
</dbReference>
<feature type="transmembrane region" description="Helical" evidence="6">
    <location>
        <begin position="364"/>
        <end position="383"/>
    </location>
</feature>
<feature type="transmembrane region" description="Helical" evidence="6">
    <location>
        <begin position="299"/>
        <end position="316"/>
    </location>
</feature>
<evidence type="ECO:0000256" key="1">
    <source>
        <dbReference type="ARBA" id="ARBA00004651"/>
    </source>
</evidence>
<keyword evidence="2" id="KW-1003">Cell membrane</keyword>
<evidence type="ECO:0000256" key="5">
    <source>
        <dbReference type="ARBA" id="ARBA00023136"/>
    </source>
</evidence>
<feature type="transmembrane region" description="Helical" evidence="6">
    <location>
        <begin position="259"/>
        <end position="279"/>
    </location>
</feature>
<keyword evidence="5 6" id="KW-0472">Membrane</keyword>
<name>A0A5U2DB22_SALER</name>
<dbReference type="AlphaFoldDB" id="A0A5U2DB22"/>
<dbReference type="EMBL" id="AAGKGJ010000019">
    <property type="protein sequence ID" value="EBO9830927.1"/>
    <property type="molecule type" value="Genomic_DNA"/>
</dbReference>
<accession>A0A5U2DB22</accession>
<comment type="subcellular location">
    <subcellularLocation>
        <location evidence="1">Cell membrane</location>
        <topology evidence="1">Multi-pass membrane protein</topology>
    </subcellularLocation>
</comment>
<dbReference type="PANTHER" id="PTHR30250">
    <property type="entry name" value="PST FAMILY PREDICTED COLANIC ACID TRANSPORTER"/>
    <property type="match status" value="1"/>
</dbReference>
<comment type="caution">
    <text evidence="7">The sequence shown here is derived from an EMBL/GenBank/DDBJ whole genome shotgun (WGS) entry which is preliminary data.</text>
</comment>
<evidence type="ECO:0000256" key="3">
    <source>
        <dbReference type="ARBA" id="ARBA00022692"/>
    </source>
</evidence>
<dbReference type="CDD" id="cd13125">
    <property type="entry name" value="MATE_like_10"/>
    <property type="match status" value="1"/>
</dbReference>
<gene>
    <name evidence="7" type="ORF">EK95_21725</name>
</gene>
<keyword evidence="3 6" id="KW-0812">Transmembrane</keyword>
<feature type="transmembrane region" description="Helical" evidence="6">
    <location>
        <begin position="50"/>
        <end position="68"/>
    </location>
</feature>
<feature type="transmembrane region" description="Helical" evidence="6">
    <location>
        <begin position="395"/>
        <end position="412"/>
    </location>
</feature>
<sequence>MKKIFKVTALSGLLTLLKMIMGFIIAKIIAIYTGPAGMAMLGQIQSIINSFNGIINSPVSSGIVRFTAENHSRGYDKCSPWWRASLEWMIVLCAVLIPLGILSSDLLSTWLLQTPDYSWTICLIVIFLPLSALGTFIISIINGLESYRRYITLIMISVIISSAIMVLMIIYAGIRGALIAAIIQSSLIGLIMLIGNIKQPWFMLHYLWGETHSKARKDIAGYIIMAITTAITAPLSLILVRNVIITQVGWEQAGQWQAVWKISEVYLSVITIALGTYYLPKLSALIGSEIIIKEINRTAIYVIPFAIILASIVYIFRDFIIHILFTPDFKPARDLFMIQLCGDVIKIASWLYAYPMLSRGATKWYVLTEIVFAITFVAFAWLFINIVNNAHGANYAYLLNYVIYLLFILLNFKRIVR</sequence>
<dbReference type="InterPro" id="IPR050833">
    <property type="entry name" value="Poly_Biosynth_Transport"/>
</dbReference>
<evidence type="ECO:0000256" key="4">
    <source>
        <dbReference type="ARBA" id="ARBA00022989"/>
    </source>
</evidence>
<feature type="transmembrane region" description="Helical" evidence="6">
    <location>
        <begin position="177"/>
        <end position="198"/>
    </location>
</feature>
<evidence type="ECO:0000256" key="2">
    <source>
        <dbReference type="ARBA" id="ARBA00022475"/>
    </source>
</evidence>
<feature type="transmembrane region" description="Helical" evidence="6">
    <location>
        <begin position="117"/>
        <end position="138"/>
    </location>
</feature>